<gene>
    <name evidence="1" type="ORF">SAMN02927903_01202</name>
</gene>
<sequence>METITDVFFDLDHTLWDFERNSALAFAAIFEKHAIQVPLDEFLTHYVPINLKYWNWYRDEKVTREQLRYGRFKDAFDLAGYAIDRDTIDLLSDDYIAHLPIYNHLFDGTIALLDYLKPKYRLHIITNGFSEVQRRKIDNANIGHYFTTITDSEMAGVKKPNPIIFEYALTAAQADRKTSIMIGDCIDADVRGALGCGIDAILFTDAQTQTDPYIKQISHLSDLKNYL</sequence>
<evidence type="ECO:0000313" key="2">
    <source>
        <dbReference type="Proteomes" id="UP000199354"/>
    </source>
</evidence>
<dbReference type="InterPro" id="IPR006439">
    <property type="entry name" value="HAD-SF_hydro_IA"/>
</dbReference>
<dbReference type="EMBL" id="FMVF01000005">
    <property type="protein sequence ID" value="SCY35242.1"/>
    <property type="molecule type" value="Genomic_DNA"/>
</dbReference>
<dbReference type="InterPro" id="IPR036412">
    <property type="entry name" value="HAD-like_sf"/>
</dbReference>
<dbReference type="NCBIfam" id="TIGR01549">
    <property type="entry name" value="HAD-SF-IA-v1"/>
    <property type="match status" value="1"/>
</dbReference>
<evidence type="ECO:0000313" key="1">
    <source>
        <dbReference type="EMBL" id="SCY35242.1"/>
    </source>
</evidence>
<dbReference type="GO" id="GO:0008253">
    <property type="term" value="F:5'-nucleotidase activity"/>
    <property type="evidence" value="ECO:0007669"/>
    <property type="project" value="InterPro"/>
</dbReference>
<keyword evidence="2" id="KW-1185">Reference proteome</keyword>
<dbReference type="AlphaFoldDB" id="A0A1G5F7L5"/>
<accession>A0A1G5F7L5</accession>
<dbReference type="Gene3D" id="3.40.50.1000">
    <property type="entry name" value="HAD superfamily/HAD-like"/>
    <property type="match status" value="1"/>
</dbReference>
<protein>
    <submittedName>
        <fullName evidence="1">Putative hydrolase of the HAD superfamily</fullName>
    </submittedName>
</protein>
<dbReference type="PANTHER" id="PTHR47478">
    <property type="match status" value="1"/>
</dbReference>
<dbReference type="InterPro" id="IPR023198">
    <property type="entry name" value="PGP-like_dom2"/>
</dbReference>
<dbReference type="PANTHER" id="PTHR47478:SF1">
    <property type="entry name" value="PYRIMIDINE 5'-NUCLEOTIDASE YJJG"/>
    <property type="match status" value="1"/>
</dbReference>
<dbReference type="SFLD" id="SFLDS00003">
    <property type="entry name" value="Haloacid_Dehalogenase"/>
    <property type="match status" value="1"/>
</dbReference>
<dbReference type="SUPFAM" id="SSF56784">
    <property type="entry name" value="HAD-like"/>
    <property type="match status" value="1"/>
</dbReference>
<dbReference type="SFLD" id="SFLDG01129">
    <property type="entry name" value="C1.5:_HAD__Beta-PGM__Phosphata"/>
    <property type="match status" value="1"/>
</dbReference>
<dbReference type="STRING" id="490189.SAMN02927903_01202"/>
<dbReference type="InterPro" id="IPR023214">
    <property type="entry name" value="HAD_sf"/>
</dbReference>
<dbReference type="InterPro" id="IPR052550">
    <property type="entry name" value="Pyrimidine_5'-ntase_YjjG"/>
</dbReference>
<name>A0A1G5F7L5_9FLAO</name>
<organism evidence="1 2">
    <name type="scientific">Flavobacterium caeni</name>
    <dbReference type="NCBI Taxonomy" id="490189"/>
    <lineage>
        <taxon>Bacteria</taxon>
        <taxon>Pseudomonadati</taxon>
        <taxon>Bacteroidota</taxon>
        <taxon>Flavobacteriia</taxon>
        <taxon>Flavobacteriales</taxon>
        <taxon>Flavobacteriaceae</taxon>
        <taxon>Flavobacterium</taxon>
    </lineage>
</organism>
<reference evidence="1 2" key="1">
    <citation type="submission" date="2016-10" db="EMBL/GenBank/DDBJ databases">
        <authorList>
            <person name="de Groot N.N."/>
        </authorList>
    </citation>
    <scope>NUCLEOTIDE SEQUENCE [LARGE SCALE GENOMIC DNA]</scope>
    <source>
        <strain evidence="1 2">CGMCC 1.7031</strain>
    </source>
</reference>
<dbReference type="NCBIfam" id="TIGR02254">
    <property type="entry name" value="YjjG_YfnB"/>
    <property type="match status" value="1"/>
</dbReference>
<dbReference type="OrthoDB" id="9802350at2"/>
<dbReference type="Proteomes" id="UP000199354">
    <property type="component" value="Unassembled WGS sequence"/>
</dbReference>
<dbReference type="RefSeq" id="WP_091141398.1">
    <property type="nucleotide sequence ID" value="NZ_FMVF01000005.1"/>
</dbReference>
<dbReference type="Pfam" id="PF00702">
    <property type="entry name" value="Hydrolase"/>
    <property type="match status" value="1"/>
</dbReference>
<dbReference type="Gene3D" id="1.10.150.240">
    <property type="entry name" value="Putative phosphatase, domain 2"/>
    <property type="match status" value="1"/>
</dbReference>
<proteinExistence type="predicted"/>
<keyword evidence="1" id="KW-0378">Hydrolase</keyword>
<dbReference type="InterPro" id="IPR011951">
    <property type="entry name" value="HAD-SF_hydro_IA_YjjG/PynA"/>
</dbReference>